<evidence type="ECO:0000313" key="12">
    <source>
        <dbReference type="EMBL" id="CUI14417.1"/>
    </source>
</evidence>
<evidence type="ECO:0000256" key="3">
    <source>
        <dbReference type="ARBA" id="ARBA00022741"/>
    </source>
</evidence>
<dbReference type="PANTHER" id="PTHR18934:SF99">
    <property type="entry name" value="ATP-DEPENDENT RNA HELICASE DHX37-RELATED"/>
    <property type="match status" value="1"/>
</dbReference>
<feature type="compositionally biased region" description="Low complexity" evidence="9">
    <location>
        <begin position="819"/>
        <end position="829"/>
    </location>
</feature>
<keyword evidence="8" id="KW-0175">Coiled coil</keyword>
<dbReference type="PROSITE" id="PS51192">
    <property type="entry name" value="HELICASE_ATP_BIND_1"/>
    <property type="match status" value="1"/>
</dbReference>
<dbReference type="GO" id="GO:0003724">
    <property type="term" value="F:RNA helicase activity"/>
    <property type="evidence" value="ECO:0007669"/>
    <property type="project" value="UniProtKB-EC"/>
</dbReference>
<gene>
    <name evidence="12" type="ORF">BSAL_88110</name>
</gene>
<dbReference type="InterPro" id="IPR003593">
    <property type="entry name" value="AAA+_ATPase"/>
</dbReference>
<feature type="compositionally biased region" description="Acidic residues" evidence="9">
    <location>
        <begin position="803"/>
        <end position="818"/>
    </location>
</feature>
<dbReference type="EMBL" id="CYKH01001107">
    <property type="protein sequence ID" value="CUI14417.1"/>
    <property type="molecule type" value="Genomic_DNA"/>
</dbReference>
<dbReference type="Pfam" id="PF07717">
    <property type="entry name" value="OB_NTP_bind"/>
    <property type="match status" value="1"/>
</dbReference>
<evidence type="ECO:0000256" key="2">
    <source>
        <dbReference type="ARBA" id="ARBA00012552"/>
    </source>
</evidence>
<accession>A0A0S4KIZ4</accession>
<dbReference type="GO" id="GO:0000462">
    <property type="term" value="P:maturation of SSU-rRNA from tricistronic rRNA transcript (SSU-rRNA, 5.8S rRNA, LSU-rRNA)"/>
    <property type="evidence" value="ECO:0007669"/>
    <property type="project" value="TreeGrafter"/>
</dbReference>
<keyword evidence="3" id="KW-0547">Nucleotide-binding</keyword>
<dbReference type="InterPro" id="IPR011545">
    <property type="entry name" value="DEAD/DEAH_box_helicase_dom"/>
</dbReference>
<dbReference type="SMART" id="SM00382">
    <property type="entry name" value="AAA"/>
    <property type="match status" value="1"/>
</dbReference>
<dbReference type="InterPro" id="IPR007502">
    <property type="entry name" value="Helicase-assoc_dom"/>
</dbReference>
<dbReference type="Pfam" id="PF00271">
    <property type="entry name" value="Helicase_C"/>
    <property type="match status" value="1"/>
</dbReference>
<dbReference type="SUPFAM" id="SSF52540">
    <property type="entry name" value="P-loop containing nucleoside triphosphate hydrolases"/>
    <property type="match status" value="1"/>
</dbReference>
<evidence type="ECO:0000256" key="6">
    <source>
        <dbReference type="ARBA" id="ARBA00022840"/>
    </source>
</evidence>
<keyword evidence="4" id="KW-0378">Hydrolase</keyword>
<dbReference type="CDD" id="cd18791">
    <property type="entry name" value="SF2_C_RHA"/>
    <property type="match status" value="1"/>
</dbReference>
<dbReference type="Pfam" id="PF00270">
    <property type="entry name" value="DEAD"/>
    <property type="match status" value="1"/>
</dbReference>
<evidence type="ECO:0000256" key="5">
    <source>
        <dbReference type="ARBA" id="ARBA00022806"/>
    </source>
</evidence>
<dbReference type="Gene3D" id="1.20.120.1080">
    <property type="match status" value="1"/>
</dbReference>
<evidence type="ECO:0000256" key="4">
    <source>
        <dbReference type="ARBA" id="ARBA00022801"/>
    </source>
</evidence>
<evidence type="ECO:0000256" key="1">
    <source>
        <dbReference type="ARBA" id="ARBA00008792"/>
    </source>
</evidence>
<evidence type="ECO:0000313" key="13">
    <source>
        <dbReference type="Proteomes" id="UP000051952"/>
    </source>
</evidence>
<dbReference type="Gene3D" id="3.40.50.300">
    <property type="entry name" value="P-loop containing nucleotide triphosphate hydrolases"/>
    <property type="match status" value="3"/>
</dbReference>
<evidence type="ECO:0000259" key="11">
    <source>
        <dbReference type="PROSITE" id="PS51194"/>
    </source>
</evidence>
<dbReference type="InterPro" id="IPR002464">
    <property type="entry name" value="DNA/RNA_helicase_DEAH_CS"/>
</dbReference>
<dbReference type="PANTHER" id="PTHR18934">
    <property type="entry name" value="ATP-DEPENDENT RNA HELICASE"/>
    <property type="match status" value="1"/>
</dbReference>
<feature type="domain" description="Helicase C-terminal" evidence="11">
    <location>
        <begin position="456"/>
        <end position="627"/>
    </location>
</feature>
<dbReference type="VEuPathDB" id="TriTrypDB:BSAL_88110"/>
<comment type="catalytic activity">
    <reaction evidence="7">
        <text>ATP + H2O = ADP + phosphate + H(+)</text>
        <dbReference type="Rhea" id="RHEA:13065"/>
        <dbReference type="ChEBI" id="CHEBI:15377"/>
        <dbReference type="ChEBI" id="CHEBI:15378"/>
        <dbReference type="ChEBI" id="CHEBI:30616"/>
        <dbReference type="ChEBI" id="CHEBI:43474"/>
        <dbReference type="ChEBI" id="CHEBI:456216"/>
        <dbReference type="EC" id="3.6.4.13"/>
    </reaction>
</comment>
<dbReference type="OMA" id="FRIEWTS"/>
<reference evidence="13" key="1">
    <citation type="submission" date="2015-09" db="EMBL/GenBank/DDBJ databases">
        <authorList>
            <consortium name="Pathogen Informatics"/>
        </authorList>
    </citation>
    <scope>NUCLEOTIDE SEQUENCE [LARGE SCALE GENOMIC DNA]</scope>
    <source>
        <strain evidence="13">Lake Konstanz</strain>
    </source>
</reference>
<dbReference type="GO" id="GO:0016787">
    <property type="term" value="F:hydrolase activity"/>
    <property type="evidence" value="ECO:0007669"/>
    <property type="project" value="UniProtKB-KW"/>
</dbReference>
<keyword evidence="13" id="KW-1185">Reference proteome</keyword>
<evidence type="ECO:0000256" key="7">
    <source>
        <dbReference type="ARBA" id="ARBA00047984"/>
    </source>
</evidence>
<dbReference type="GO" id="GO:0005524">
    <property type="term" value="F:ATP binding"/>
    <property type="evidence" value="ECO:0007669"/>
    <property type="project" value="UniProtKB-KW"/>
</dbReference>
<dbReference type="CDD" id="cd17982">
    <property type="entry name" value="DEXHc_DHX37"/>
    <property type="match status" value="1"/>
</dbReference>
<feature type="region of interest" description="Disordered" evidence="9">
    <location>
        <begin position="800"/>
        <end position="830"/>
    </location>
</feature>
<keyword evidence="6" id="KW-0067">ATP-binding</keyword>
<dbReference type="InterPro" id="IPR027417">
    <property type="entry name" value="P-loop_NTPase"/>
</dbReference>
<dbReference type="InterPro" id="IPR048333">
    <property type="entry name" value="HA2_WH"/>
</dbReference>
<evidence type="ECO:0000259" key="10">
    <source>
        <dbReference type="PROSITE" id="PS51192"/>
    </source>
</evidence>
<feature type="domain" description="Helicase ATP-binding" evidence="10">
    <location>
        <begin position="110"/>
        <end position="296"/>
    </location>
</feature>
<dbReference type="OrthoDB" id="10253254at2759"/>
<proteinExistence type="inferred from homology"/>
<name>A0A0S4KIZ4_BODSA</name>
<dbReference type="InterPro" id="IPR014001">
    <property type="entry name" value="Helicase_ATP-bd"/>
</dbReference>
<dbReference type="GO" id="GO:0003723">
    <property type="term" value="F:RNA binding"/>
    <property type="evidence" value="ECO:0007669"/>
    <property type="project" value="TreeGrafter"/>
</dbReference>
<dbReference type="Pfam" id="PF04408">
    <property type="entry name" value="WHD_HA2"/>
    <property type="match status" value="1"/>
</dbReference>
<feature type="compositionally biased region" description="Low complexity" evidence="9">
    <location>
        <begin position="470"/>
        <end position="485"/>
    </location>
</feature>
<dbReference type="InterPro" id="IPR011709">
    <property type="entry name" value="DEAD-box_helicase_OB_fold"/>
</dbReference>
<keyword evidence="5 12" id="KW-0347">Helicase</keyword>
<evidence type="ECO:0000256" key="9">
    <source>
        <dbReference type="SAM" id="MobiDB-lite"/>
    </source>
</evidence>
<dbReference type="GO" id="GO:0005730">
    <property type="term" value="C:nucleolus"/>
    <property type="evidence" value="ECO:0007669"/>
    <property type="project" value="TreeGrafter"/>
</dbReference>
<dbReference type="PROSITE" id="PS00690">
    <property type="entry name" value="DEAH_ATP_HELICASE"/>
    <property type="match status" value="1"/>
</dbReference>
<dbReference type="PROSITE" id="PS51194">
    <property type="entry name" value="HELICASE_CTER"/>
    <property type="match status" value="1"/>
</dbReference>
<evidence type="ECO:0000256" key="8">
    <source>
        <dbReference type="SAM" id="Coils"/>
    </source>
</evidence>
<dbReference type="AlphaFoldDB" id="A0A0S4KIZ4"/>
<feature type="region of interest" description="Disordered" evidence="9">
    <location>
        <begin position="381"/>
        <end position="404"/>
    </location>
</feature>
<dbReference type="FunFam" id="3.40.50.300:FF:000637">
    <property type="entry name" value="ATP-dependent RNA helicase DHX37/DHR1"/>
    <property type="match status" value="1"/>
</dbReference>
<dbReference type="Proteomes" id="UP000051952">
    <property type="component" value="Unassembled WGS sequence"/>
</dbReference>
<feature type="region of interest" description="Disordered" evidence="9">
    <location>
        <begin position="1"/>
        <end position="28"/>
    </location>
</feature>
<organism evidence="12 13">
    <name type="scientific">Bodo saltans</name>
    <name type="common">Flagellated protozoan</name>
    <dbReference type="NCBI Taxonomy" id="75058"/>
    <lineage>
        <taxon>Eukaryota</taxon>
        <taxon>Discoba</taxon>
        <taxon>Euglenozoa</taxon>
        <taxon>Kinetoplastea</taxon>
        <taxon>Metakinetoplastina</taxon>
        <taxon>Eubodonida</taxon>
        <taxon>Bodonidae</taxon>
        <taxon>Bodo</taxon>
    </lineage>
</organism>
<dbReference type="SMART" id="SM00490">
    <property type="entry name" value="HELICc"/>
    <property type="match status" value="1"/>
</dbReference>
<dbReference type="InterPro" id="IPR001650">
    <property type="entry name" value="Helicase_C-like"/>
</dbReference>
<dbReference type="SMART" id="SM00847">
    <property type="entry name" value="HA2"/>
    <property type="match status" value="1"/>
</dbReference>
<feature type="coiled-coil region" evidence="8">
    <location>
        <begin position="771"/>
        <end position="798"/>
    </location>
</feature>
<sequence length="972" mass="108094">MSSARTKETERKRELKAEHVKCQNERNKAAKERDAKVVKDIVVITQKVQAAIFEEEHRLEEVRKLIAEQDAKDIEAATPAIHIDVFRRPEIAETRADLPVMREEQGIVEAINEAPGGCVLICGETGSGKTTQIPQFLWECGYGHEEGAVMGRQGMIVVTEPRRVAAVSMAQRVADELNEPFGETVSYQVRYDNNLSSNTKMKFATEGILLREIHGDFLLKNYSVVIVDEAHERSVSGDLLIGMLSRIVPLRASLAAEGTIIEGQKITPLKLVIMSATMRVSDFRDNRVLLPREPPMLNVEARRFPVTNHFAKKTELRNYCDEAFRKVTQIHKKLPPGGILMFLCTQREIDAMCDRLRRHYRKTRIVYDESNFKKHAMLSMAAHKKHGKKPPPAGGEDERQEEKDKYGLLSEQYALDGDSGFGRPSSALEDFGLRDDFHYEDEDEEDDESGAAQPLQEDKLGEEEREDVASSDGAESADSAEAFEAPQEDEEDGAFDSLHVLPLYSLLNFKDQQLVFQDPPPGKRLCVVATNVAETSITIPGIRYVVDCGRVKNKTLDASSGASAFSIEWTSQASSEQRSGRAGRTAPGHSYKLYSTAVYANLMPKHSVPEILRTPIESVVLLMKSLAIEHVSKFPFPTAPRKEDIEVATKHLVVLGAVDQKSLRITPIGESLAHFPVAPKYAKMILTALKIGNPVIVDLVIAMVAVCATTLDVFDHGTVQEALRKEQTGTHRVADQKRLLHAGSDMISFVRALGVFGHRPSFATATRFNIVHKSMTEAQQLRRQLNGATKNMKGREEALFSENTDDGEDDSEKVDDESATPSSSTLTSSKAFDANGDVKLTKDTEVLLRKLIAVGLMDQIARKASVHECRSRGVEFTTGKTTKVPYLDVRSGSVVYIHPSSTVSSTHPAPEYVAYCGLQRSRRVQEGTSVSTKKKIDHTFMKGVTVLAKEWLDAVEYDEDVVIRIYQQQMDV</sequence>
<protein>
    <recommendedName>
        <fullName evidence="2">RNA helicase</fullName>
        <ecNumber evidence="2">3.6.4.13</ecNumber>
    </recommendedName>
</protein>
<comment type="similarity">
    <text evidence="1">Belongs to the DEAD box helicase family. DEAH subfamily.</text>
</comment>
<dbReference type="EC" id="3.6.4.13" evidence="2"/>
<dbReference type="SMART" id="SM00487">
    <property type="entry name" value="DEXDc"/>
    <property type="match status" value="1"/>
</dbReference>
<feature type="region of interest" description="Disordered" evidence="9">
    <location>
        <begin position="441"/>
        <end position="492"/>
    </location>
</feature>